<dbReference type="Proteomes" id="UP000029452">
    <property type="component" value="Unassembled WGS sequence"/>
</dbReference>
<dbReference type="OrthoDB" id="8215804at2"/>
<feature type="transmembrane region" description="Helical" evidence="7">
    <location>
        <begin position="182"/>
        <end position="205"/>
    </location>
</feature>
<evidence type="ECO:0000256" key="1">
    <source>
        <dbReference type="ARBA" id="ARBA00004141"/>
    </source>
</evidence>
<accession>A0A094W9L2</accession>
<dbReference type="RefSeq" id="WP_036083150.1">
    <property type="nucleotide sequence ID" value="NZ_JBPKCJ010000003.1"/>
</dbReference>
<evidence type="ECO:0000256" key="4">
    <source>
        <dbReference type="ARBA" id="ARBA00022989"/>
    </source>
</evidence>
<dbReference type="GO" id="GO:0033573">
    <property type="term" value="C:high-affinity iron permease complex"/>
    <property type="evidence" value="ECO:0007669"/>
    <property type="project" value="InterPro"/>
</dbReference>
<feature type="transmembrane region" description="Helical" evidence="7">
    <location>
        <begin position="68"/>
        <end position="89"/>
    </location>
</feature>
<gene>
    <name evidence="8" type="ORF">LptCag_1890</name>
</gene>
<dbReference type="PANTHER" id="PTHR31632">
    <property type="entry name" value="IRON TRANSPORTER FTH1"/>
    <property type="match status" value="1"/>
</dbReference>
<feature type="transmembrane region" description="Helical" evidence="7">
    <location>
        <begin position="246"/>
        <end position="264"/>
    </location>
</feature>
<comment type="caution">
    <text evidence="8">The sequence shown here is derived from an EMBL/GenBank/DDBJ whole genome shotgun (WGS) entry which is preliminary data.</text>
</comment>
<keyword evidence="3 7" id="KW-0812">Transmembrane</keyword>
<sequence length="292" mass="31964">METFLILARETLEASLLVGILATTLKRLGRSSDMKRVWWGTGLAVAACLVLGLLANRLESFLSGPVKTWLDISIFFLAAIFLSFMVLWMTQNAPAMKGRIQGKALTALESGHGEVLFLLAFMGVFREGLETILFLWGIALQGDSGSTFEMPLLEGIAGVVTGILVVFALFKGFSRIPLTLFFRLTSVLLILMAAGMIASGVGRLISIGVLSPLVFQVWDTSRLLNEHSLIGTLFSDFFGYRARPSLMTLITVWGYLAVMFTGLWRISQIRTAPSSGSLPEKTSRPTGHTDRH</sequence>
<feature type="transmembrane region" description="Helical" evidence="7">
    <location>
        <begin position="37"/>
        <end position="56"/>
    </location>
</feature>
<evidence type="ECO:0000256" key="5">
    <source>
        <dbReference type="ARBA" id="ARBA00023136"/>
    </source>
</evidence>
<protein>
    <submittedName>
        <fullName evidence="8">Ferrous iron transport permease EfeU</fullName>
    </submittedName>
</protein>
<keyword evidence="5 7" id="KW-0472">Membrane</keyword>
<evidence type="ECO:0000256" key="3">
    <source>
        <dbReference type="ARBA" id="ARBA00022692"/>
    </source>
</evidence>
<evidence type="ECO:0000256" key="6">
    <source>
        <dbReference type="SAM" id="MobiDB-lite"/>
    </source>
</evidence>
<feature type="region of interest" description="Disordered" evidence="6">
    <location>
        <begin position="273"/>
        <end position="292"/>
    </location>
</feature>
<feature type="transmembrane region" description="Helical" evidence="7">
    <location>
        <begin position="115"/>
        <end position="139"/>
    </location>
</feature>
<dbReference type="EMBL" id="JPGK01000008">
    <property type="protein sequence ID" value="KGA93195.1"/>
    <property type="molecule type" value="Genomic_DNA"/>
</dbReference>
<dbReference type="Pfam" id="PF03239">
    <property type="entry name" value="FTR1"/>
    <property type="match status" value="1"/>
</dbReference>
<comment type="subcellular location">
    <subcellularLocation>
        <location evidence="1">Membrane</location>
        <topology evidence="1">Multi-pass membrane protein</topology>
    </subcellularLocation>
</comment>
<keyword evidence="4 7" id="KW-1133">Transmembrane helix</keyword>
<feature type="compositionally biased region" description="Basic and acidic residues" evidence="6">
    <location>
        <begin position="281"/>
        <end position="292"/>
    </location>
</feature>
<dbReference type="GO" id="GO:0015093">
    <property type="term" value="F:ferrous iron transmembrane transporter activity"/>
    <property type="evidence" value="ECO:0007669"/>
    <property type="project" value="TreeGrafter"/>
</dbReference>
<reference evidence="8 9" key="1">
    <citation type="submission" date="2014-06" db="EMBL/GenBank/DDBJ databases">
        <title>Draft genome sequence of iron oxidizing acidophile Leptospirillum ferriphilum DSM14647.</title>
        <authorList>
            <person name="Cardenas J.P."/>
            <person name="Lazcano M."/>
            <person name="Ossandon F.J."/>
            <person name="Corbett M."/>
            <person name="Holmes D.S."/>
            <person name="Watkin E."/>
        </authorList>
    </citation>
    <scope>NUCLEOTIDE SEQUENCE [LARGE SCALE GENOMIC DNA]</scope>
    <source>
        <strain evidence="8 9">DSM 14647</strain>
    </source>
</reference>
<dbReference type="AlphaFoldDB" id="A0A094W9L2"/>
<evidence type="ECO:0000313" key="9">
    <source>
        <dbReference type="Proteomes" id="UP000029452"/>
    </source>
</evidence>
<feature type="transmembrane region" description="Helical" evidence="7">
    <location>
        <begin position="151"/>
        <end position="170"/>
    </location>
</feature>
<proteinExistence type="inferred from homology"/>
<comment type="similarity">
    <text evidence="2">Belongs to the oxidase-dependent Fe transporter (OFeT) (TC 9.A.10.1) family.</text>
</comment>
<name>A0A094W9L2_9BACT</name>
<evidence type="ECO:0000313" key="8">
    <source>
        <dbReference type="EMBL" id="KGA93195.1"/>
    </source>
</evidence>
<dbReference type="PATRIC" id="fig|178606.4.peg.2144"/>
<evidence type="ECO:0000256" key="2">
    <source>
        <dbReference type="ARBA" id="ARBA00008333"/>
    </source>
</evidence>
<dbReference type="PANTHER" id="PTHR31632:SF2">
    <property type="entry name" value="PLASMA MEMBRANE IRON PERMEASE"/>
    <property type="match status" value="1"/>
</dbReference>
<evidence type="ECO:0000256" key="7">
    <source>
        <dbReference type="SAM" id="Phobius"/>
    </source>
</evidence>
<organism evidence="8 9">
    <name type="scientific">Leptospirillum ferriphilum</name>
    <dbReference type="NCBI Taxonomy" id="178606"/>
    <lineage>
        <taxon>Bacteria</taxon>
        <taxon>Pseudomonadati</taxon>
        <taxon>Nitrospirota</taxon>
        <taxon>Nitrospiria</taxon>
        <taxon>Nitrospirales</taxon>
        <taxon>Nitrospiraceae</taxon>
        <taxon>Leptospirillum</taxon>
    </lineage>
</organism>
<dbReference type="InterPro" id="IPR004923">
    <property type="entry name" value="FTR1/Fip1/EfeU"/>
</dbReference>